<dbReference type="PANTHER" id="PTHR11461">
    <property type="entry name" value="SERINE PROTEASE INHIBITOR, SERPIN"/>
    <property type="match status" value="1"/>
</dbReference>
<feature type="domain" description="Serpin" evidence="3">
    <location>
        <begin position="6"/>
        <end position="160"/>
    </location>
</feature>
<dbReference type="SUPFAM" id="SSF56574">
    <property type="entry name" value="Serpins"/>
    <property type="match status" value="1"/>
</dbReference>
<proteinExistence type="inferred from homology"/>
<dbReference type="GO" id="GO:0004867">
    <property type="term" value="F:serine-type endopeptidase inhibitor activity"/>
    <property type="evidence" value="ECO:0007669"/>
    <property type="project" value="InterPro"/>
</dbReference>
<dbReference type="InterPro" id="IPR042178">
    <property type="entry name" value="Serpin_sf_1"/>
</dbReference>
<sequence>MEFCIQFATQLILNEMKKNVSSAKNVVMSPLSINLMLNMLAAGAEGKTLEQLLKFLGSEGIQDLNQKSSVMVSLLHSSVSKASTPSPLPTTQNQTNRQNTEEQQPLFSVANALWVDNRIHLIPSFKEITETIYNAKVENVDLTLEGDKVREDVNIWVEKEIEFSFGRQKIMVFCTQSKQTPNQVSPIRLGPHARPFHSMSEVAKGVFLLDLSFAKQRKKKIDLSFVHASRSKTFLRKIELSAFFSIYESISPGFGMFWGRPRMGNRRWRARLALGDVSFEVSIGKPKISTLF</sequence>
<name>A0A7J6FNR6_CANSA</name>
<organism evidence="4 5">
    <name type="scientific">Cannabis sativa</name>
    <name type="common">Hemp</name>
    <name type="synonym">Marijuana</name>
    <dbReference type="NCBI Taxonomy" id="3483"/>
    <lineage>
        <taxon>Eukaryota</taxon>
        <taxon>Viridiplantae</taxon>
        <taxon>Streptophyta</taxon>
        <taxon>Embryophyta</taxon>
        <taxon>Tracheophyta</taxon>
        <taxon>Spermatophyta</taxon>
        <taxon>Magnoliopsida</taxon>
        <taxon>eudicotyledons</taxon>
        <taxon>Gunneridae</taxon>
        <taxon>Pentapetalae</taxon>
        <taxon>rosids</taxon>
        <taxon>fabids</taxon>
        <taxon>Rosales</taxon>
        <taxon>Cannabaceae</taxon>
        <taxon>Cannabis</taxon>
    </lineage>
</organism>
<feature type="region of interest" description="Disordered" evidence="2">
    <location>
        <begin position="80"/>
        <end position="102"/>
    </location>
</feature>
<gene>
    <name evidence="4" type="ORF">F8388_001938</name>
</gene>
<dbReference type="InterPro" id="IPR000215">
    <property type="entry name" value="Serpin_fam"/>
</dbReference>
<dbReference type="InterPro" id="IPR036186">
    <property type="entry name" value="Serpin_sf"/>
</dbReference>
<reference evidence="4 5" key="1">
    <citation type="journal article" date="2020" name="bioRxiv">
        <title>Sequence and annotation of 42 cannabis genomes reveals extensive copy number variation in cannabinoid synthesis and pathogen resistance genes.</title>
        <authorList>
            <person name="Mckernan K.J."/>
            <person name="Helbert Y."/>
            <person name="Kane L.T."/>
            <person name="Ebling H."/>
            <person name="Zhang L."/>
            <person name="Liu B."/>
            <person name="Eaton Z."/>
            <person name="Mclaughlin S."/>
            <person name="Kingan S."/>
            <person name="Baybayan P."/>
            <person name="Concepcion G."/>
            <person name="Jordan M."/>
            <person name="Riva A."/>
            <person name="Barbazuk W."/>
            <person name="Harkins T."/>
        </authorList>
    </citation>
    <scope>NUCLEOTIDE SEQUENCE [LARGE SCALE GENOMIC DNA]</scope>
    <source>
        <strain evidence="5">cv. Jamaican Lion 4</strain>
        <tissue evidence="4">Leaf</tissue>
    </source>
</reference>
<comment type="similarity">
    <text evidence="1">Belongs to the serpin family.</text>
</comment>
<dbReference type="Gene3D" id="3.30.497.10">
    <property type="entry name" value="Antithrombin, subunit I, domain 2"/>
    <property type="match status" value="1"/>
</dbReference>
<dbReference type="PANTHER" id="PTHR11461:SF211">
    <property type="entry name" value="GH10112P-RELATED"/>
    <property type="match status" value="1"/>
</dbReference>
<accession>A0A7J6FNR6</accession>
<dbReference type="GO" id="GO:0005615">
    <property type="term" value="C:extracellular space"/>
    <property type="evidence" value="ECO:0007669"/>
    <property type="project" value="InterPro"/>
</dbReference>
<dbReference type="Proteomes" id="UP000525078">
    <property type="component" value="Unassembled WGS sequence"/>
</dbReference>
<dbReference type="Pfam" id="PF00079">
    <property type="entry name" value="Serpin"/>
    <property type="match status" value="1"/>
</dbReference>
<protein>
    <recommendedName>
        <fullName evidence="3">Serpin domain-containing protein</fullName>
    </recommendedName>
</protein>
<comment type="caution">
    <text evidence="4">The sequence shown here is derived from an EMBL/GenBank/DDBJ whole genome shotgun (WGS) entry which is preliminary data.</text>
</comment>
<evidence type="ECO:0000256" key="1">
    <source>
        <dbReference type="ARBA" id="ARBA00009500"/>
    </source>
</evidence>
<feature type="compositionally biased region" description="Low complexity" evidence="2">
    <location>
        <begin position="90"/>
        <end position="102"/>
    </location>
</feature>
<dbReference type="InterPro" id="IPR023796">
    <property type="entry name" value="Serpin_dom"/>
</dbReference>
<dbReference type="AlphaFoldDB" id="A0A7J6FNR6"/>
<dbReference type="EMBL" id="JAATIP010000111">
    <property type="protein sequence ID" value="KAF4371410.1"/>
    <property type="molecule type" value="Genomic_DNA"/>
</dbReference>
<evidence type="ECO:0000256" key="2">
    <source>
        <dbReference type="SAM" id="MobiDB-lite"/>
    </source>
</evidence>
<evidence type="ECO:0000313" key="4">
    <source>
        <dbReference type="EMBL" id="KAF4371410.1"/>
    </source>
</evidence>
<evidence type="ECO:0000259" key="3">
    <source>
        <dbReference type="Pfam" id="PF00079"/>
    </source>
</evidence>
<evidence type="ECO:0000313" key="5">
    <source>
        <dbReference type="Proteomes" id="UP000525078"/>
    </source>
</evidence>